<dbReference type="InterPro" id="IPR011990">
    <property type="entry name" value="TPR-like_helical_dom_sf"/>
</dbReference>
<evidence type="ECO:0000256" key="6">
    <source>
        <dbReference type="SAM" id="Phobius"/>
    </source>
</evidence>
<dbReference type="Pfam" id="PF13432">
    <property type="entry name" value="TPR_16"/>
    <property type="match status" value="1"/>
</dbReference>
<dbReference type="STRING" id="1802158.A2827_01140"/>
<evidence type="ECO:0000256" key="2">
    <source>
        <dbReference type="ARBA" id="ARBA00022692"/>
    </source>
</evidence>
<feature type="transmembrane region" description="Helical" evidence="6">
    <location>
        <begin position="12"/>
        <end position="31"/>
    </location>
</feature>
<dbReference type="GO" id="GO:0016020">
    <property type="term" value="C:membrane"/>
    <property type="evidence" value="ECO:0007669"/>
    <property type="project" value="UniProtKB-SubCell"/>
</dbReference>
<dbReference type="InterPro" id="IPR019734">
    <property type="entry name" value="TPR_rpt"/>
</dbReference>
<dbReference type="Pfam" id="PF13414">
    <property type="entry name" value="TPR_11"/>
    <property type="match status" value="1"/>
</dbReference>
<evidence type="ECO:0000256" key="1">
    <source>
        <dbReference type="ARBA" id="ARBA00004141"/>
    </source>
</evidence>
<evidence type="ECO:0000256" key="3">
    <source>
        <dbReference type="ARBA" id="ARBA00022989"/>
    </source>
</evidence>
<feature type="transmembrane region" description="Helical" evidence="6">
    <location>
        <begin position="443"/>
        <end position="462"/>
    </location>
</feature>
<protein>
    <recommendedName>
        <fullName evidence="7">O-antigen ligase-related domain-containing protein</fullName>
    </recommendedName>
</protein>
<feature type="transmembrane region" description="Helical" evidence="6">
    <location>
        <begin position="508"/>
        <end position="526"/>
    </location>
</feature>
<dbReference type="InterPro" id="IPR051533">
    <property type="entry name" value="WaaL-like"/>
</dbReference>
<feature type="domain" description="O-antigen ligase-related" evidence="7">
    <location>
        <begin position="199"/>
        <end position="390"/>
    </location>
</feature>
<dbReference type="SMART" id="SM00028">
    <property type="entry name" value="TPR"/>
    <property type="match status" value="4"/>
</dbReference>
<feature type="transmembrane region" description="Helical" evidence="6">
    <location>
        <begin position="165"/>
        <end position="184"/>
    </location>
</feature>
<proteinExistence type="predicted"/>
<comment type="subcellular location">
    <subcellularLocation>
        <location evidence="1">Membrane</location>
        <topology evidence="1">Multi-pass membrane protein</topology>
    </subcellularLocation>
</comment>
<dbReference type="PROSITE" id="PS50005">
    <property type="entry name" value="TPR"/>
    <property type="match status" value="2"/>
</dbReference>
<dbReference type="EMBL" id="MHOD01000027">
    <property type="protein sequence ID" value="OGZ57578.1"/>
    <property type="molecule type" value="Genomic_DNA"/>
</dbReference>
<feature type="transmembrane region" description="Helical" evidence="6">
    <location>
        <begin position="68"/>
        <end position="93"/>
    </location>
</feature>
<dbReference type="Pfam" id="PF04932">
    <property type="entry name" value="Wzy_C"/>
    <property type="match status" value="1"/>
</dbReference>
<dbReference type="InterPro" id="IPR007016">
    <property type="entry name" value="O-antigen_ligase-rel_domated"/>
</dbReference>
<dbReference type="SUPFAM" id="SSF81901">
    <property type="entry name" value="HCP-like"/>
    <property type="match status" value="1"/>
</dbReference>
<evidence type="ECO:0000313" key="9">
    <source>
        <dbReference type="Proteomes" id="UP000177932"/>
    </source>
</evidence>
<evidence type="ECO:0000259" key="7">
    <source>
        <dbReference type="Pfam" id="PF04932"/>
    </source>
</evidence>
<gene>
    <name evidence="8" type="ORF">A2827_01140</name>
</gene>
<accession>A0A1G2H6K5</accession>
<dbReference type="Gene3D" id="1.25.40.10">
    <property type="entry name" value="Tetratricopeptide repeat domain"/>
    <property type="match status" value="2"/>
</dbReference>
<organism evidence="8 9">
    <name type="scientific">Candidatus Spechtbacteria bacterium RIFCSPHIGHO2_01_FULL_43_30</name>
    <dbReference type="NCBI Taxonomy" id="1802158"/>
    <lineage>
        <taxon>Bacteria</taxon>
        <taxon>Candidatus Spechtiibacteriota</taxon>
    </lineage>
</organism>
<feature type="transmembrane region" description="Helical" evidence="6">
    <location>
        <begin position="191"/>
        <end position="209"/>
    </location>
</feature>
<dbReference type="PANTHER" id="PTHR37422">
    <property type="entry name" value="TEICHURONIC ACID BIOSYNTHESIS PROTEIN TUAE"/>
    <property type="match status" value="1"/>
</dbReference>
<evidence type="ECO:0000313" key="8">
    <source>
        <dbReference type="EMBL" id="OGZ57578.1"/>
    </source>
</evidence>
<keyword evidence="2 6" id="KW-0812">Transmembrane</keyword>
<dbReference type="AlphaFoldDB" id="A0A1G2H6K5"/>
<dbReference type="PANTHER" id="PTHR37422:SF13">
    <property type="entry name" value="LIPOPOLYSACCHARIDE BIOSYNTHESIS PROTEIN PA4999-RELATED"/>
    <property type="match status" value="1"/>
</dbReference>
<evidence type="ECO:0000256" key="4">
    <source>
        <dbReference type="ARBA" id="ARBA00023136"/>
    </source>
</evidence>
<feature type="transmembrane region" description="Helical" evidence="6">
    <location>
        <begin position="37"/>
        <end position="56"/>
    </location>
</feature>
<keyword evidence="4 6" id="KW-0472">Membrane</keyword>
<reference evidence="8 9" key="1">
    <citation type="journal article" date="2016" name="Nat. Commun.">
        <title>Thousands of microbial genomes shed light on interconnected biogeochemical processes in an aquifer system.</title>
        <authorList>
            <person name="Anantharaman K."/>
            <person name="Brown C.T."/>
            <person name="Hug L.A."/>
            <person name="Sharon I."/>
            <person name="Castelle C.J."/>
            <person name="Probst A.J."/>
            <person name="Thomas B.C."/>
            <person name="Singh A."/>
            <person name="Wilkins M.J."/>
            <person name="Karaoz U."/>
            <person name="Brodie E.L."/>
            <person name="Williams K.H."/>
            <person name="Hubbard S.S."/>
            <person name="Banfield J.F."/>
        </authorList>
    </citation>
    <scope>NUCLEOTIDE SEQUENCE [LARGE SCALE GENOMIC DNA]</scope>
</reference>
<feature type="transmembrane region" description="Helical" evidence="6">
    <location>
        <begin position="215"/>
        <end position="240"/>
    </location>
</feature>
<evidence type="ECO:0000256" key="5">
    <source>
        <dbReference type="PROSITE-ProRule" id="PRU00339"/>
    </source>
</evidence>
<keyword evidence="5" id="KW-0802">TPR repeat</keyword>
<feature type="transmembrane region" description="Helical" evidence="6">
    <location>
        <begin position="128"/>
        <end position="145"/>
    </location>
</feature>
<feature type="repeat" description="TPR" evidence="5">
    <location>
        <begin position="658"/>
        <end position="691"/>
    </location>
</feature>
<feature type="transmembrane region" description="Helical" evidence="6">
    <location>
        <begin position="275"/>
        <end position="297"/>
    </location>
</feature>
<feature type="transmembrane region" description="Helical" evidence="6">
    <location>
        <begin position="99"/>
        <end position="116"/>
    </location>
</feature>
<name>A0A1G2H6K5_9BACT</name>
<comment type="caution">
    <text evidence="8">The sequence shown here is derived from an EMBL/GenBank/DDBJ whole genome shotgun (WGS) entry which is preliminary data.</text>
</comment>
<sequence>MSNLLIKTITCVTHLLLLTPLVIAPWFVYPFVAPKAIFFWVISEIIFALWICLAILNKKYRFKESVLFYSVVGFVLVSFISSLKGVNLTLSLFSTFERMTGLITLTHAAALFIALSSTFTTIKKWRQFARTAVFVGFLAAIVFFLDDYLGEYLPQSRRGSTLGNSSFFGSYIIFPIFFAFYFFLRDRGLSRIFAFIQGLVIFFALYFSHATGAFYSFWIGIIFVMISYLFFNNIFDLNFFSRMPFRQRVKPSDIPKERVFGLASLVQALALKPSWVVAILVVLITVSLSSFIAYGTLTQNEKILNFLPAKLHQSRIGARLVVWSTSWQAIKERPVLGWGFENFQTAYVANYNPCMPIPEECGGEIWFDKAHNAVVDTLVASGFAGLLAYFSIFGTATFLIWRKGYNVSALMSRKKWLLPAILTALLAAYFIQNLFVFDMPTTYLMFFFVLAMVGGITTKKLGGNYATAIPARTGIDRLIAKGRLPRIQGLSSILADAIFNKSFNLKSLIVCLFTLAVLVSGLYFFGYRSLLSAHLVWESMHTTVPNIENRLKLYTASLKATPLGAIQTRQSFTNNAILWLEQEVNFPGETLKIIEREAEKMAKENPYDLRSNLVLGNFYNAMTKYFILKFKDRDTAQIYLDKARLSLEKAFELSPTNQQVYLSLSQNFIFRKDYKTAEKILQEAIDLEPRYGDSHYNLGDLYVIIKNFDKAAVKFDDALLSGYRVDTVGKASQIAQAYYEIGQYEKAAKWYEYVVVKKPKDPDAHWTLAVIYRELNEFDKAKFQAEIVLKIDKKYAGAVKEFLKTLKKID</sequence>
<feature type="transmembrane region" description="Helical" evidence="6">
    <location>
        <begin position="378"/>
        <end position="401"/>
    </location>
</feature>
<keyword evidence="3 6" id="KW-1133">Transmembrane helix</keyword>
<feature type="transmembrane region" description="Helical" evidence="6">
    <location>
        <begin position="416"/>
        <end position="437"/>
    </location>
</feature>
<feature type="repeat" description="TPR" evidence="5">
    <location>
        <begin position="728"/>
        <end position="761"/>
    </location>
</feature>
<dbReference type="Proteomes" id="UP000177932">
    <property type="component" value="Unassembled WGS sequence"/>
</dbReference>